<name>A0AAD6J054_DREDA</name>
<keyword evidence="5 8" id="KW-0406">Ion transport</keyword>
<sequence length="794" mass="88912">MNDPGLDDSIKELTEAQKQTAGKSREGAAAATGDRLLSPTLLAPRSPQHHSSNSNSSNGSAVGPGAKPGQESPTVLRPPRASCFWERFSHDSREGDEDEIENARQSRAGSSGLNSPNREAAAGAVARANDHGDEEQNLREVEKKVHADHEVHLPGWSWMFGTIFPLMSATLGPVANVMSICALVQPWRLHIPTKPGSSSQHADKLPDPSWCLAINAISLACGFLANVILLLNLARRIQSASLLPFTITLWYVASILLVALLAVYRQYLYNIPRERYAWSQAFYYGIIAAALYFGIATLLVGHYIGVLSGRYARQFTLTIAQRTLMLQTMSLMMWLCLGAGVFARLEGWAFLDGIYFCDTTFLVVGLGDYTLTTTVGRALLFPYAAVGIVIVGLIVSSVRGLVLERGKRKVKRRMLEKQREIFVKGRKNHSAVADRAQSEEERFEMMRQVQDRADQRRKWMALWASVTCFLVFWMVGAVVFMEAEHKQGWTYFQSLYFCFTSILTIGYGDFHPDSNSAKPFFVIWSLLAVPMMTILVSNLGDTVIAMIKNLTLLLGNYTVLPNITAPSENESSNPSKQKQRLPDEKQNAVEPKRLEKTQTRSDRLEEARQREQSDLDEQMDDPEDIAETQRLRRRGTGLVIEEEEKERAYEISADDPIAFLLHDLAFAVQQLMPDLAGRPPKKYSYEEWTGYLRLLNTPVPGERPPDASTPRVDASEKGNGVGEELSRVDSGTDWLAEESPLMSQQSETQWLLTRLCARLEECLRAEKEEARRRKKGKQSSREESRAGRSRSSRS</sequence>
<evidence type="ECO:0000256" key="10">
    <source>
        <dbReference type="SAM" id="Phobius"/>
    </source>
</evidence>
<dbReference type="SUPFAM" id="SSF81324">
    <property type="entry name" value="Voltage-gated potassium channels"/>
    <property type="match status" value="2"/>
</dbReference>
<comment type="subcellular location">
    <subcellularLocation>
        <location evidence="1">Membrane</location>
        <topology evidence="1">Multi-pass membrane protein</topology>
    </subcellularLocation>
</comment>
<dbReference type="Proteomes" id="UP001221413">
    <property type="component" value="Unassembled WGS sequence"/>
</dbReference>
<evidence type="ECO:0000256" key="3">
    <source>
        <dbReference type="ARBA" id="ARBA00022692"/>
    </source>
</evidence>
<evidence type="ECO:0000256" key="4">
    <source>
        <dbReference type="ARBA" id="ARBA00022989"/>
    </source>
</evidence>
<evidence type="ECO:0000259" key="11">
    <source>
        <dbReference type="Pfam" id="PF07885"/>
    </source>
</evidence>
<feature type="transmembrane region" description="Helical" evidence="10">
    <location>
        <begin position="212"/>
        <end position="234"/>
    </location>
</feature>
<feature type="transmembrane region" description="Helical" evidence="10">
    <location>
        <begin position="520"/>
        <end position="540"/>
    </location>
</feature>
<feature type="region of interest" description="Disordered" evidence="9">
    <location>
        <begin position="767"/>
        <end position="794"/>
    </location>
</feature>
<feature type="region of interest" description="Disordered" evidence="9">
    <location>
        <begin position="1"/>
        <end position="135"/>
    </location>
</feature>
<feature type="region of interest" description="Disordered" evidence="9">
    <location>
        <begin position="697"/>
        <end position="730"/>
    </location>
</feature>
<dbReference type="GO" id="GO:0015271">
    <property type="term" value="F:outward rectifier potassium channel activity"/>
    <property type="evidence" value="ECO:0007669"/>
    <property type="project" value="TreeGrafter"/>
</dbReference>
<feature type="transmembrane region" description="Helical" evidence="10">
    <location>
        <begin position="241"/>
        <end position="262"/>
    </location>
</feature>
<feature type="transmembrane region" description="Helical" evidence="10">
    <location>
        <begin position="324"/>
        <end position="343"/>
    </location>
</feature>
<feature type="transmembrane region" description="Helical" evidence="10">
    <location>
        <begin position="460"/>
        <end position="483"/>
    </location>
</feature>
<dbReference type="PANTHER" id="PTHR11003:SF342">
    <property type="entry name" value="OUTWARD-RECTIFIER POTASSIUM CHANNEL TOK1"/>
    <property type="match status" value="1"/>
</dbReference>
<comment type="caution">
    <text evidence="12">The sequence shown here is derived from an EMBL/GenBank/DDBJ whole genome shotgun (WGS) entry which is preliminary data.</text>
</comment>
<evidence type="ECO:0000256" key="1">
    <source>
        <dbReference type="ARBA" id="ARBA00004141"/>
    </source>
</evidence>
<evidence type="ECO:0000256" key="5">
    <source>
        <dbReference type="ARBA" id="ARBA00023065"/>
    </source>
</evidence>
<evidence type="ECO:0000313" key="13">
    <source>
        <dbReference type="Proteomes" id="UP001221413"/>
    </source>
</evidence>
<keyword evidence="13" id="KW-1185">Reference proteome</keyword>
<dbReference type="InterPro" id="IPR003280">
    <property type="entry name" value="2pore_dom_K_chnl"/>
</dbReference>
<gene>
    <name evidence="12" type="ORF">Dda_5240</name>
</gene>
<feature type="compositionally biased region" description="Polar residues" evidence="9">
    <location>
        <begin position="103"/>
        <end position="117"/>
    </location>
</feature>
<feature type="domain" description="Potassium channel" evidence="11">
    <location>
        <begin position="470"/>
        <end position="543"/>
    </location>
</feature>
<evidence type="ECO:0000256" key="9">
    <source>
        <dbReference type="SAM" id="MobiDB-lite"/>
    </source>
</evidence>
<evidence type="ECO:0000313" key="12">
    <source>
        <dbReference type="EMBL" id="KAJ6259602.1"/>
    </source>
</evidence>
<keyword evidence="7 8" id="KW-0407">Ion channel</keyword>
<dbReference type="AlphaFoldDB" id="A0AAD6J054"/>
<feature type="compositionally biased region" description="Basic and acidic residues" evidence="9">
    <location>
        <begin position="580"/>
        <end position="613"/>
    </location>
</feature>
<accession>A0AAD6J054</accession>
<evidence type="ECO:0000256" key="2">
    <source>
        <dbReference type="ARBA" id="ARBA00022448"/>
    </source>
</evidence>
<feature type="compositionally biased region" description="Polar residues" evidence="9">
    <location>
        <begin position="565"/>
        <end position="576"/>
    </location>
</feature>
<feature type="transmembrane region" description="Helical" evidence="10">
    <location>
        <begin position="282"/>
        <end position="304"/>
    </location>
</feature>
<dbReference type="PRINTS" id="PR01333">
    <property type="entry name" value="2POREKCHANEL"/>
</dbReference>
<dbReference type="GO" id="GO:0022841">
    <property type="term" value="F:potassium ion leak channel activity"/>
    <property type="evidence" value="ECO:0007669"/>
    <property type="project" value="TreeGrafter"/>
</dbReference>
<evidence type="ECO:0000256" key="7">
    <source>
        <dbReference type="ARBA" id="ARBA00023303"/>
    </source>
</evidence>
<feature type="compositionally biased region" description="Low complexity" evidence="9">
    <location>
        <begin position="51"/>
        <end position="60"/>
    </location>
</feature>
<keyword evidence="4 10" id="KW-1133">Transmembrane helix</keyword>
<evidence type="ECO:0000256" key="6">
    <source>
        <dbReference type="ARBA" id="ARBA00023136"/>
    </source>
</evidence>
<feature type="transmembrane region" description="Helical" evidence="10">
    <location>
        <begin position="380"/>
        <end position="403"/>
    </location>
</feature>
<keyword evidence="3 8" id="KW-0812">Transmembrane</keyword>
<dbReference type="InterPro" id="IPR013099">
    <property type="entry name" value="K_chnl_dom"/>
</dbReference>
<dbReference type="EMBL" id="JAQGDS010000006">
    <property type="protein sequence ID" value="KAJ6259602.1"/>
    <property type="molecule type" value="Genomic_DNA"/>
</dbReference>
<proteinExistence type="inferred from homology"/>
<evidence type="ECO:0000256" key="8">
    <source>
        <dbReference type="RuleBase" id="RU003857"/>
    </source>
</evidence>
<dbReference type="PANTHER" id="PTHR11003">
    <property type="entry name" value="POTASSIUM CHANNEL, SUBFAMILY K"/>
    <property type="match status" value="1"/>
</dbReference>
<feature type="domain" description="Potassium channel" evidence="11">
    <location>
        <begin position="331"/>
        <end position="399"/>
    </location>
</feature>
<dbReference type="GO" id="GO:0005886">
    <property type="term" value="C:plasma membrane"/>
    <property type="evidence" value="ECO:0007669"/>
    <property type="project" value="TreeGrafter"/>
</dbReference>
<dbReference type="Gene3D" id="1.10.287.70">
    <property type="match status" value="2"/>
</dbReference>
<feature type="region of interest" description="Disordered" evidence="9">
    <location>
        <begin position="565"/>
        <end position="630"/>
    </location>
</feature>
<keyword evidence="6 10" id="KW-0472">Membrane</keyword>
<dbReference type="GO" id="GO:0030322">
    <property type="term" value="P:stabilization of membrane potential"/>
    <property type="evidence" value="ECO:0007669"/>
    <property type="project" value="TreeGrafter"/>
</dbReference>
<dbReference type="Pfam" id="PF07885">
    <property type="entry name" value="Ion_trans_2"/>
    <property type="match status" value="2"/>
</dbReference>
<protein>
    <recommendedName>
        <fullName evidence="11">Potassium channel domain-containing protein</fullName>
    </recommendedName>
</protein>
<feature type="compositionally biased region" description="Acidic residues" evidence="9">
    <location>
        <begin position="614"/>
        <end position="626"/>
    </location>
</feature>
<feature type="transmembrane region" description="Helical" evidence="10">
    <location>
        <begin position="489"/>
        <end position="508"/>
    </location>
</feature>
<reference evidence="12" key="1">
    <citation type="submission" date="2023-01" db="EMBL/GenBank/DDBJ databases">
        <title>The chitinases involved in constricting ring structure development in the nematode-trapping fungus Drechslerella dactyloides.</title>
        <authorList>
            <person name="Wang R."/>
            <person name="Zhang L."/>
            <person name="Tang P."/>
            <person name="Li S."/>
            <person name="Liang L."/>
        </authorList>
    </citation>
    <scope>NUCLEOTIDE SEQUENCE</scope>
    <source>
        <strain evidence="12">YMF1.00031</strain>
    </source>
</reference>
<comment type="similarity">
    <text evidence="8">Belongs to the two pore domain potassium channel (TC 1.A.1.8) family.</text>
</comment>
<organism evidence="12 13">
    <name type="scientific">Drechslerella dactyloides</name>
    <name type="common">Nematode-trapping fungus</name>
    <name type="synonym">Arthrobotrys dactyloides</name>
    <dbReference type="NCBI Taxonomy" id="74499"/>
    <lineage>
        <taxon>Eukaryota</taxon>
        <taxon>Fungi</taxon>
        <taxon>Dikarya</taxon>
        <taxon>Ascomycota</taxon>
        <taxon>Pezizomycotina</taxon>
        <taxon>Orbiliomycetes</taxon>
        <taxon>Orbiliales</taxon>
        <taxon>Orbiliaceae</taxon>
        <taxon>Drechslerella</taxon>
    </lineage>
</organism>
<keyword evidence="2 8" id="KW-0813">Transport</keyword>